<protein>
    <submittedName>
        <fullName evidence="1">Uncharacterized protein</fullName>
    </submittedName>
</protein>
<sequence length="150" mass="16552">MRGPRKKNPRNMLELLDKEASRAFVGFTKFCTAFTGSPSFFQSEITTPTKHSPLNNNTNQHQATVLSCKTMYGCASDRPAKKEPKVPGSSSDVQYNRVAAADRNAAVEQGAAAESAVLQQQQENNMQIATAADLKQKFPRTVLPIHQRQE</sequence>
<dbReference type="Proteomes" id="UP001293254">
    <property type="component" value="Unassembled WGS sequence"/>
</dbReference>
<gene>
    <name evidence="1" type="ORF">Salat_1370400</name>
</gene>
<reference evidence="1" key="2">
    <citation type="journal article" date="2024" name="Plant">
        <title>Genomic evolution and insights into agronomic trait innovations of Sesamum species.</title>
        <authorList>
            <person name="Miao H."/>
            <person name="Wang L."/>
            <person name="Qu L."/>
            <person name="Liu H."/>
            <person name="Sun Y."/>
            <person name="Le M."/>
            <person name="Wang Q."/>
            <person name="Wei S."/>
            <person name="Zheng Y."/>
            <person name="Lin W."/>
            <person name="Duan Y."/>
            <person name="Cao H."/>
            <person name="Xiong S."/>
            <person name="Wang X."/>
            <person name="Wei L."/>
            <person name="Li C."/>
            <person name="Ma Q."/>
            <person name="Ju M."/>
            <person name="Zhao R."/>
            <person name="Li G."/>
            <person name="Mu C."/>
            <person name="Tian Q."/>
            <person name="Mei H."/>
            <person name="Zhang T."/>
            <person name="Gao T."/>
            <person name="Zhang H."/>
        </authorList>
    </citation>
    <scope>NUCLEOTIDE SEQUENCE</scope>
    <source>
        <strain evidence="1">3651</strain>
    </source>
</reference>
<evidence type="ECO:0000313" key="1">
    <source>
        <dbReference type="EMBL" id="KAK4426019.1"/>
    </source>
</evidence>
<evidence type="ECO:0000313" key="2">
    <source>
        <dbReference type="Proteomes" id="UP001293254"/>
    </source>
</evidence>
<proteinExistence type="predicted"/>
<dbReference type="EMBL" id="JACGWO010000005">
    <property type="protein sequence ID" value="KAK4426019.1"/>
    <property type="molecule type" value="Genomic_DNA"/>
</dbReference>
<reference evidence="1" key="1">
    <citation type="submission" date="2020-06" db="EMBL/GenBank/DDBJ databases">
        <authorList>
            <person name="Li T."/>
            <person name="Hu X."/>
            <person name="Zhang T."/>
            <person name="Song X."/>
            <person name="Zhang H."/>
            <person name="Dai N."/>
            <person name="Sheng W."/>
            <person name="Hou X."/>
            <person name="Wei L."/>
        </authorList>
    </citation>
    <scope>NUCLEOTIDE SEQUENCE</scope>
    <source>
        <strain evidence="1">3651</strain>
        <tissue evidence="1">Leaf</tissue>
    </source>
</reference>
<keyword evidence="2" id="KW-1185">Reference proteome</keyword>
<dbReference type="AlphaFoldDB" id="A0AAE2CL76"/>
<accession>A0AAE2CL76</accession>
<organism evidence="1 2">
    <name type="scientific">Sesamum alatum</name>
    <dbReference type="NCBI Taxonomy" id="300844"/>
    <lineage>
        <taxon>Eukaryota</taxon>
        <taxon>Viridiplantae</taxon>
        <taxon>Streptophyta</taxon>
        <taxon>Embryophyta</taxon>
        <taxon>Tracheophyta</taxon>
        <taxon>Spermatophyta</taxon>
        <taxon>Magnoliopsida</taxon>
        <taxon>eudicotyledons</taxon>
        <taxon>Gunneridae</taxon>
        <taxon>Pentapetalae</taxon>
        <taxon>asterids</taxon>
        <taxon>lamiids</taxon>
        <taxon>Lamiales</taxon>
        <taxon>Pedaliaceae</taxon>
        <taxon>Sesamum</taxon>
    </lineage>
</organism>
<name>A0AAE2CL76_9LAMI</name>
<comment type="caution">
    <text evidence="1">The sequence shown here is derived from an EMBL/GenBank/DDBJ whole genome shotgun (WGS) entry which is preliminary data.</text>
</comment>